<feature type="compositionally biased region" description="Basic and acidic residues" evidence="1">
    <location>
        <begin position="165"/>
        <end position="195"/>
    </location>
</feature>
<proteinExistence type="predicted"/>
<dbReference type="AlphaFoldDB" id="A0A1H6K9A9"/>
<feature type="compositionally biased region" description="Basic and acidic residues" evidence="1">
    <location>
        <begin position="217"/>
        <end position="237"/>
    </location>
</feature>
<dbReference type="Proteomes" id="UP000182915">
    <property type="component" value="Chromosome I"/>
</dbReference>
<evidence type="ECO:0000259" key="3">
    <source>
        <dbReference type="Pfam" id="PF20177"/>
    </source>
</evidence>
<evidence type="ECO:0000313" key="5">
    <source>
        <dbReference type="Proteomes" id="UP000182915"/>
    </source>
</evidence>
<keyword evidence="2" id="KW-0472">Membrane</keyword>
<dbReference type="InterPro" id="IPR046672">
    <property type="entry name" value="DUF6542"/>
</dbReference>
<feature type="compositionally biased region" description="Basic and acidic residues" evidence="1">
    <location>
        <begin position="253"/>
        <end position="292"/>
    </location>
</feature>
<feature type="transmembrane region" description="Helical" evidence="2">
    <location>
        <begin position="23"/>
        <end position="42"/>
    </location>
</feature>
<sequence>MLIAITATAIGFAFDAGAGSKQLSLVFAGCYVIGCLAAVLAVRQSAVFTAVIQPPLVLFVSVPTAYFLFTSGQIEGLKDLAINCGYPLIERFPLMFFTSASVLLIGMVRWYIGMATRRAAPAREDADDEPSTGFASALTAKVSSLFGRDDEDDVDDVPPPRRRRPASERPASERASRPARANRERAARERGERPAKRTAASRSRHVRPPETEIIEPVADRPRRTRRQAEPPDTGEPRRRARTSNPRQPGPPPSERRSRYDRNGYERPGYERNGYDRSERRRRLDDYQPREPHSSNGNGSGNGSGTHHPVSRVRYRGEENDDRAEYRTRRRGGWEADSWEYDV</sequence>
<feature type="region of interest" description="Disordered" evidence="1">
    <location>
        <begin position="145"/>
        <end position="342"/>
    </location>
</feature>
<evidence type="ECO:0000256" key="1">
    <source>
        <dbReference type="SAM" id="MobiDB-lite"/>
    </source>
</evidence>
<gene>
    <name evidence="4" type="ORF">SAMN04489835_2812</name>
</gene>
<keyword evidence="5" id="KW-1185">Reference proteome</keyword>
<organism evidence="4 5">
    <name type="scientific">Mycolicibacterium rutilum</name>
    <name type="common">Mycobacterium rutilum</name>
    <dbReference type="NCBI Taxonomy" id="370526"/>
    <lineage>
        <taxon>Bacteria</taxon>
        <taxon>Bacillati</taxon>
        <taxon>Actinomycetota</taxon>
        <taxon>Actinomycetes</taxon>
        <taxon>Mycobacteriales</taxon>
        <taxon>Mycobacteriaceae</taxon>
        <taxon>Mycolicibacterium</taxon>
    </lineage>
</organism>
<accession>A0A1H6K9A9</accession>
<feature type="transmembrane region" description="Helical" evidence="2">
    <location>
        <begin position="54"/>
        <end position="74"/>
    </location>
</feature>
<protein>
    <recommendedName>
        <fullName evidence="3">DUF6542 domain-containing protein</fullName>
    </recommendedName>
</protein>
<dbReference type="Pfam" id="PF20177">
    <property type="entry name" value="DUF6542"/>
    <property type="match status" value="1"/>
</dbReference>
<reference evidence="5" key="1">
    <citation type="submission" date="2016-10" db="EMBL/GenBank/DDBJ databases">
        <authorList>
            <person name="Varghese N."/>
            <person name="Submissions S."/>
        </authorList>
    </citation>
    <scope>NUCLEOTIDE SEQUENCE [LARGE SCALE GENOMIC DNA]</scope>
    <source>
        <strain evidence="5">DSM 45405</strain>
    </source>
</reference>
<keyword evidence="2" id="KW-1133">Transmembrane helix</keyword>
<dbReference type="EMBL" id="LT629971">
    <property type="protein sequence ID" value="SEH68079.1"/>
    <property type="molecule type" value="Genomic_DNA"/>
</dbReference>
<name>A0A1H6K9A9_MYCRU</name>
<evidence type="ECO:0000313" key="4">
    <source>
        <dbReference type="EMBL" id="SEH68079.1"/>
    </source>
</evidence>
<evidence type="ECO:0000256" key="2">
    <source>
        <dbReference type="SAM" id="Phobius"/>
    </source>
</evidence>
<feature type="compositionally biased region" description="Basic and acidic residues" evidence="1">
    <location>
        <begin position="314"/>
        <end position="326"/>
    </location>
</feature>
<feature type="domain" description="DUF6542" evidence="3">
    <location>
        <begin position="1"/>
        <end position="112"/>
    </location>
</feature>
<feature type="transmembrane region" description="Helical" evidence="2">
    <location>
        <begin position="94"/>
        <end position="112"/>
    </location>
</feature>
<keyword evidence="2" id="KW-0812">Transmembrane</keyword>
<dbReference type="STRING" id="370526.SAMN04489835_2812"/>